<dbReference type="InterPro" id="IPR013757">
    <property type="entry name" value="Topo_IIA_A_a_sf"/>
</dbReference>
<dbReference type="GO" id="GO:0005524">
    <property type="term" value="F:ATP binding"/>
    <property type="evidence" value="ECO:0007669"/>
    <property type="project" value="UniProtKB-KW"/>
</dbReference>
<dbReference type="Pfam" id="PF08070">
    <property type="entry name" value="DTHCT"/>
    <property type="match status" value="1"/>
</dbReference>
<keyword evidence="6" id="KW-0799">Topoisomerase</keyword>
<dbReference type="InterPro" id="IPR050634">
    <property type="entry name" value="DNA_Topoisomerase_II"/>
</dbReference>
<feature type="region of interest" description="Disordered" evidence="9">
    <location>
        <begin position="1"/>
        <end position="23"/>
    </location>
</feature>
<dbReference type="GO" id="GO:0000712">
    <property type="term" value="P:resolution of meiotic recombination intermediates"/>
    <property type="evidence" value="ECO:0007669"/>
    <property type="project" value="TreeGrafter"/>
</dbReference>
<keyword evidence="7" id="KW-0238">DNA-binding</keyword>
<keyword evidence="5" id="KW-0067">ATP-binding</keyword>
<evidence type="ECO:0000313" key="11">
    <source>
        <dbReference type="EMBL" id="CAA9993126.1"/>
    </source>
</evidence>
<dbReference type="Proteomes" id="UP000479000">
    <property type="component" value="Unassembled WGS sequence"/>
</dbReference>
<organism evidence="11 12">
    <name type="scientific">Nesidiocoris tenuis</name>
    <dbReference type="NCBI Taxonomy" id="355587"/>
    <lineage>
        <taxon>Eukaryota</taxon>
        <taxon>Metazoa</taxon>
        <taxon>Ecdysozoa</taxon>
        <taxon>Arthropoda</taxon>
        <taxon>Hexapoda</taxon>
        <taxon>Insecta</taxon>
        <taxon>Pterygota</taxon>
        <taxon>Neoptera</taxon>
        <taxon>Paraneoptera</taxon>
        <taxon>Hemiptera</taxon>
        <taxon>Heteroptera</taxon>
        <taxon>Panheteroptera</taxon>
        <taxon>Cimicomorpha</taxon>
        <taxon>Miridae</taxon>
        <taxon>Dicyphina</taxon>
        <taxon>Nesidiocoris</taxon>
    </lineage>
</organism>
<feature type="compositionally biased region" description="Acidic residues" evidence="9">
    <location>
        <begin position="1"/>
        <end position="13"/>
    </location>
</feature>
<feature type="compositionally biased region" description="Basic and acidic residues" evidence="9">
    <location>
        <begin position="161"/>
        <end position="174"/>
    </location>
</feature>
<dbReference type="PANTHER" id="PTHR10169">
    <property type="entry name" value="DNA TOPOISOMERASE/GYRASE"/>
    <property type="match status" value="1"/>
</dbReference>
<name>A0A6H5FUC3_9HEMI</name>
<sequence>EAEDEERNEDGDEPAPTSTNDLDYNYLLGMTMWTLTYEKKEELINKKLVKVQEYEDLKCKSPGDIWKEDIKALKAKLDEVEEQERAEESSVGTTSKKGKGGIPALVKGGKKGADKNPFPSPQGRRIKPEIGEELKKKAETAVRAKERKAEGGVAKRGRKKLNNEEKDEFDKIEDGAGSAVLERKAKSPKKRDGSSNKNDSDKLFDSLLGSGDDKPMTIDTSEDEKPAPKAKPAAKAPKEKKPREKKPAQPKRPKKKKAGSSDDDSDDASSKPKKPAKKKKKADSSDDDIILNSENDSPPPPPRSGGRARKPAAYNISDSEEKIRSKTSRIGLGYSYGEGGRFQSEAALIDSRMIWENSN</sequence>
<dbReference type="GO" id="GO:0005634">
    <property type="term" value="C:nucleus"/>
    <property type="evidence" value="ECO:0007669"/>
    <property type="project" value="TreeGrafter"/>
</dbReference>
<evidence type="ECO:0000256" key="5">
    <source>
        <dbReference type="ARBA" id="ARBA00022840"/>
    </source>
</evidence>
<accession>A0A6H5FUC3</accession>
<evidence type="ECO:0000256" key="3">
    <source>
        <dbReference type="ARBA" id="ARBA00012895"/>
    </source>
</evidence>
<evidence type="ECO:0000256" key="1">
    <source>
        <dbReference type="ARBA" id="ARBA00000185"/>
    </source>
</evidence>
<evidence type="ECO:0000256" key="8">
    <source>
        <dbReference type="ARBA" id="ARBA00023235"/>
    </source>
</evidence>
<evidence type="ECO:0000256" key="4">
    <source>
        <dbReference type="ARBA" id="ARBA00022741"/>
    </source>
</evidence>
<dbReference type="EMBL" id="CADCXU010000184">
    <property type="protein sequence ID" value="CAA9993126.1"/>
    <property type="molecule type" value="Genomic_DNA"/>
</dbReference>
<dbReference type="PANTHER" id="PTHR10169:SF38">
    <property type="entry name" value="DNA TOPOISOMERASE 2"/>
    <property type="match status" value="1"/>
</dbReference>
<dbReference type="EC" id="5.6.2.2" evidence="3"/>
<proteinExistence type="predicted"/>
<dbReference type="InterPro" id="IPR012542">
    <property type="entry name" value="DTHCT"/>
</dbReference>
<feature type="region of interest" description="Disordered" evidence="9">
    <location>
        <begin position="78"/>
        <end position="322"/>
    </location>
</feature>
<dbReference type="GO" id="GO:0003677">
    <property type="term" value="F:DNA binding"/>
    <property type="evidence" value="ECO:0007669"/>
    <property type="project" value="UniProtKB-KW"/>
</dbReference>
<reference evidence="11 12" key="1">
    <citation type="submission" date="2020-02" db="EMBL/GenBank/DDBJ databases">
        <authorList>
            <person name="Ferguson B K."/>
        </authorList>
    </citation>
    <scope>NUCLEOTIDE SEQUENCE [LARGE SCALE GENOMIC DNA]</scope>
</reference>
<keyword evidence="8" id="KW-0413">Isomerase</keyword>
<evidence type="ECO:0000256" key="6">
    <source>
        <dbReference type="ARBA" id="ARBA00023029"/>
    </source>
</evidence>
<dbReference type="OrthoDB" id="7484700at2759"/>
<dbReference type="Gene3D" id="1.10.268.10">
    <property type="entry name" value="Topoisomerase, domain 3"/>
    <property type="match status" value="1"/>
</dbReference>
<feature type="non-terminal residue" evidence="11">
    <location>
        <position position="1"/>
    </location>
</feature>
<dbReference type="InterPro" id="IPR013760">
    <property type="entry name" value="Topo_IIA-like_dom_sf"/>
</dbReference>
<feature type="compositionally biased region" description="Basic residues" evidence="9">
    <location>
        <begin position="248"/>
        <end position="258"/>
    </location>
</feature>
<feature type="compositionally biased region" description="Basic and acidic residues" evidence="9">
    <location>
        <begin position="236"/>
        <end position="247"/>
    </location>
</feature>
<evidence type="ECO:0000256" key="7">
    <source>
        <dbReference type="ARBA" id="ARBA00023125"/>
    </source>
</evidence>
<evidence type="ECO:0000256" key="2">
    <source>
        <dbReference type="ARBA" id="ARBA00001946"/>
    </source>
</evidence>
<feature type="domain" description="DTHCT" evidence="10">
    <location>
        <begin position="231"/>
        <end position="314"/>
    </location>
</feature>
<gene>
    <name evidence="11" type="ORF">NTEN_LOCUS113</name>
</gene>
<evidence type="ECO:0000313" key="12">
    <source>
        <dbReference type="Proteomes" id="UP000479000"/>
    </source>
</evidence>
<dbReference type="GO" id="GO:0000819">
    <property type="term" value="P:sister chromatid segregation"/>
    <property type="evidence" value="ECO:0007669"/>
    <property type="project" value="TreeGrafter"/>
</dbReference>
<protein>
    <recommendedName>
        <fullName evidence="3">DNA topoisomerase (ATP-hydrolyzing)</fullName>
        <ecNumber evidence="3">5.6.2.2</ecNumber>
    </recommendedName>
</protein>
<comment type="catalytic activity">
    <reaction evidence="1">
        <text>ATP-dependent breakage, passage and rejoining of double-stranded DNA.</text>
        <dbReference type="EC" id="5.6.2.2"/>
    </reaction>
</comment>
<feature type="compositionally biased region" description="Basic residues" evidence="9">
    <location>
        <begin position="271"/>
        <end position="281"/>
    </location>
</feature>
<dbReference type="AlphaFoldDB" id="A0A6H5FUC3"/>
<dbReference type="SUPFAM" id="SSF56719">
    <property type="entry name" value="Type II DNA topoisomerase"/>
    <property type="match status" value="1"/>
</dbReference>
<comment type="cofactor">
    <cofactor evidence="2">
        <name>Mg(2+)</name>
        <dbReference type="ChEBI" id="CHEBI:18420"/>
    </cofactor>
</comment>
<evidence type="ECO:0000256" key="9">
    <source>
        <dbReference type="SAM" id="MobiDB-lite"/>
    </source>
</evidence>
<feature type="compositionally biased region" description="Basic and acidic residues" evidence="9">
    <location>
        <begin position="126"/>
        <end position="150"/>
    </location>
</feature>
<dbReference type="GO" id="GO:0003918">
    <property type="term" value="F:DNA topoisomerase type II (double strand cut, ATP-hydrolyzing) activity"/>
    <property type="evidence" value="ECO:0007669"/>
    <property type="project" value="UniProtKB-EC"/>
</dbReference>
<keyword evidence="4" id="KW-0547">Nucleotide-binding</keyword>
<keyword evidence="12" id="KW-1185">Reference proteome</keyword>
<evidence type="ECO:0000259" key="10">
    <source>
        <dbReference type="Pfam" id="PF08070"/>
    </source>
</evidence>
<feature type="compositionally biased region" description="Basic and acidic residues" evidence="9">
    <location>
        <begin position="181"/>
        <end position="204"/>
    </location>
</feature>